<gene>
    <name evidence="2" type="ORF">CEPIT_LOCUS26975</name>
</gene>
<organism evidence="2 3">
    <name type="scientific">Cuscuta epithymum</name>
    <dbReference type="NCBI Taxonomy" id="186058"/>
    <lineage>
        <taxon>Eukaryota</taxon>
        <taxon>Viridiplantae</taxon>
        <taxon>Streptophyta</taxon>
        <taxon>Embryophyta</taxon>
        <taxon>Tracheophyta</taxon>
        <taxon>Spermatophyta</taxon>
        <taxon>Magnoliopsida</taxon>
        <taxon>eudicotyledons</taxon>
        <taxon>Gunneridae</taxon>
        <taxon>Pentapetalae</taxon>
        <taxon>asterids</taxon>
        <taxon>lamiids</taxon>
        <taxon>Solanales</taxon>
        <taxon>Convolvulaceae</taxon>
        <taxon>Cuscuteae</taxon>
        <taxon>Cuscuta</taxon>
        <taxon>Cuscuta subgen. Cuscuta</taxon>
    </lineage>
</organism>
<comment type="caution">
    <text evidence="2">The sequence shown here is derived from an EMBL/GenBank/DDBJ whole genome shotgun (WGS) entry which is preliminary data.</text>
</comment>
<evidence type="ECO:0000313" key="2">
    <source>
        <dbReference type="EMBL" id="CAH9125721.1"/>
    </source>
</evidence>
<dbReference type="InterPro" id="IPR015410">
    <property type="entry name" value="DUF1985"/>
</dbReference>
<dbReference type="Pfam" id="PF09331">
    <property type="entry name" value="DUF1985"/>
    <property type="match status" value="1"/>
</dbReference>
<proteinExistence type="predicted"/>
<dbReference type="EMBL" id="CAMAPF010000938">
    <property type="protein sequence ID" value="CAH9125721.1"/>
    <property type="molecule type" value="Genomic_DNA"/>
</dbReference>
<accession>A0AAV0ER92</accession>
<dbReference type="PANTHER" id="PTHR48449:SF1">
    <property type="entry name" value="DUF1985 DOMAIN-CONTAINING PROTEIN"/>
    <property type="match status" value="1"/>
</dbReference>
<feature type="non-terminal residue" evidence="2">
    <location>
        <position position="318"/>
    </location>
</feature>
<dbReference type="PANTHER" id="PTHR48449">
    <property type="entry name" value="DUF1985 DOMAIN-CONTAINING PROTEIN"/>
    <property type="match status" value="1"/>
</dbReference>
<evidence type="ECO:0000313" key="3">
    <source>
        <dbReference type="Proteomes" id="UP001152523"/>
    </source>
</evidence>
<protein>
    <recommendedName>
        <fullName evidence="1">DUF1985 domain-containing protein</fullName>
    </recommendedName>
</protein>
<name>A0AAV0ER92_9ASTE</name>
<evidence type="ECO:0000259" key="1">
    <source>
        <dbReference type="Pfam" id="PF09331"/>
    </source>
</evidence>
<dbReference type="AlphaFoldDB" id="A0AAV0ER92"/>
<sequence length="318" mass="36442">MSDSEFTSPPVTTPSRRVSNRLALMHNANPKYKRLAEKSLVYKEISNRKVNTFSRLYDSIQLIKSKLLPAQLQLFSETVFGKFLHAKEITCCGQLLHLLLGNLVELDDCEKDGSSGFHFEIENRLISFSVSEFTEILGLRFDDHFESNPPAITERGVIWTNYFPTRKTRVFRSDIKNLFKTLEKGQLPNDDIVKLSLLFVLSHAFLAADGQVSLNKHYINLVDNLENFNSYPWGSVIWADMINYFKAGVDSMISNKHYNVYSCVMALQVWAYEVFPALKETHITELVDTNAYPLILRWSSTSRPSSACLKRIIFSNPH</sequence>
<feature type="domain" description="DUF1985" evidence="1">
    <location>
        <begin position="117"/>
        <end position="240"/>
    </location>
</feature>
<dbReference type="Proteomes" id="UP001152523">
    <property type="component" value="Unassembled WGS sequence"/>
</dbReference>
<reference evidence="2" key="1">
    <citation type="submission" date="2022-07" db="EMBL/GenBank/DDBJ databases">
        <authorList>
            <person name="Macas J."/>
            <person name="Novak P."/>
            <person name="Neumann P."/>
        </authorList>
    </citation>
    <scope>NUCLEOTIDE SEQUENCE</scope>
</reference>
<keyword evidence="3" id="KW-1185">Reference proteome</keyword>